<dbReference type="SFLD" id="SFLDG01064">
    <property type="entry name" value="F420__menaquinone_cofactor_bio"/>
    <property type="match status" value="1"/>
</dbReference>
<dbReference type="EC" id="4.3.1.32" evidence="2 10"/>
<dbReference type="AlphaFoldDB" id="A0A1Y3G9P2"/>
<feature type="binding site" evidence="10">
    <location>
        <position position="41"/>
    </location>
    <ligand>
        <name>[4Fe-4S] cluster</name>
        <dbReference type="ChEBI" id="CHEBI:49883"/>
        <note>4Fe-4S-S-AdoMet</note>
    </ligand>
</feature>
<dbReference type="RefSeq" id="WP_086637417.1">
    <property type="nucleotide sequence ID" value="NZ_MRZU01000004.1"/>
</dbReference>
<evidence type="ECO:0000256" key="10">
    <source>
        <dbReference type="HAMAP-Rule" id="MF_01611"/>
    </source>
</evidence>
<comment type="cofactor">
    <cofactor evidence="10">
        <name>[4Fe-4S] cluster</name>
        <dbReference type="ChEBI" id="CHEBI:49883"/>
    </cofactor>
    <text evidence="10">Binds 1 [4Fe-4S] cluster. The cluster is coordinated with 3 cysteines and an exchangeable S-adenosyl-L-methionine.</text>
</comment>
<evidence type="ECO:0000256" key="9">
    <source>
        <dbReference type="ARBA" id="ARBA00048974"/>
    </source>
</evidence>
<evidence type="ECO:0000256" key="1">
    <source>
        <dbReference type="ARBA" id="ARBA00004712"/>
    </source>
</evidence>
<dbReference type="SFLD" id="SFLDS00029">
    <property type="entry name" value="Radical_SAM"/>
    <property type="match status" value="1"/>
</dbReference>
<dbReference type="InterPro" id="IPR006638">
    <property type="entry name" value="Elp3/MiaA/NifB-like_rSAM"/>
</dbReference>
<keyword evidence="13" id="KW-1185">Reference proteome</keyword>
<dbReference type="SMART" id="SM00729">
    <property type="entry name" value="Elp3"/>
    <property type="match status" value="1"/>
</dbReference>
<sequence>MVVGLVDVVEKAGLLRDRFFGEITYCRNVFVPVTNVCRNSCGYCGFCGGEYYLMSPSEVYDVLVEGVRGGAVEALFTFGERPEEAGCGFSRILGEYGYGSFTDYLVDLFEMALDLGLLPHTNPGLVSKSDFKLYSRYNASMGLMLESTATLPVHEGCPGKAPEKRIELIEFAGQEKIPLTTGILVGVGETWLDRLKSLRKIKEIDDRYGHIQEVIIQGHNKHRLAETQHPSVDEEVVVKTIAIARHILKDIEIQAPPNLHPDIKPLLTAGISDLGGISTTKDHINPSKEWPTPNQLKEKIDQHGYILKERLPIYPEYIEKGWVSKHVKKNLDKNNEI</sequence>
<dbReference type="PROSITE" id="PS51918">
    <property type="entry name" value="RADICAL_SAM"/>
    <property type="match status" value="1"/>
</dbReference>
<keyword evidence="7 10" id="KW-0411">Iron-sulfur</keyword>
<proteinExistence type="inferred from homology"/>
<protein>
    <recommendedName>
        <fullName evidence="2 10">7,8-didemethyl-8-hydroxy-5-deazariboflavin synthase</fullName>
        <ecNumber evidence="2 10">4.3.1.32</ecNumber>
    </recommendedName>
    <alternativeName>
        <fullName evidence="10">FO synthase subunit 1</fullName>
    </alternativeName>
</protein>
<feature type="binding site" evidence="10">
    <location>
        <position position="44"/>
    </location>
    <ligand>
        <name>[4Fe-4S] cluster</name>
        <dbReference type="ChEBI" id="CHEBI:49883"/>
        <note>4Fe-4S-S-AdoMet</note>
    </ligand>
</feature>
<dbReference type="InterPro" id="IPR007197">
    <property type="entry name" value="rSAM"/>
</dbReference>
<dbReference type="GO" id="GO:0005506">
    <property type="term" value="F:iron ion binding"/>
    <property type="evidence" value="ECO:0007669"/>
    <property type="project" value="UniProtKB-UniRule"/>
</dbReference>
<evidence type="ECO:0000256" key="5">
    <source>
        <dbReference type="ARBA" id="ARBA00022723"/>
    </source>
</evidence>
<keyword evidence="3 10" id="KW-0004">4Fe-4S</keyword>
<comment type="similarity">
    <text evidence="10">Belongs to the radical SAM superfamily. CofG family.</text>
</comment>
<keyword evidence="4 10" id="KW-0949">S-adenosyl-L-methionine</keyword>
<comment type="caution">
    <text evidence="12">The sequence shown here is derived from an EMBL/GenBank/DDBJ whole genome shotgun (WGS) entry which is preliminary data.</text>
</comment>
<dbReference type="Pfam" id="PF04055">
    <property type="entry name" value="Radical_SAM"/>
    <property type="match status" value="1"/>
</dbReference>
<dbReference type="HAMAP" id="MF_01611">
    <property type="entry name" value="FO_synth_sub1"/>
    <property type="match status" value="1"/>
</dbReference>
<comment type="function">
    <text evidence="10">Catalyzes the radical-mediated synthesis of 7,8-didemethyl-8-hydroxy-5-deazariboflavin (FO) from 5-amino-5-(4-hydroxybenzyl)-6-(D-ribitylimino)-5,6-dihydrouracil.</text>
</comment>
<comment type="pathway">
    <text evidence="1 10">Cofactor biosynthesis; coenzyme F0 biosynthesis.</text>
</comment>
<dbReference type="InterPro" id="IPR013785">
    <property type="entry name" value="Aldolase_TIM"/>
</dbReference>
<comment type="subunit">
    <text evidence="10">The FO synthase complex consists of two subunits, CofG and CofH.</text>
</comment>
<organism evidence="12 13">
    <name type="scientific">Methanonatronarchaeum thermophilum</name>
    <dbReference type="NCBI Taxonomy" id="1927129"/>
    <lineage>
        <taxon>Archaea</taxon>
        <taxon>Methanobacteriati</taxon>
        <taxon>Methanobacteriota</taxon>
        <taxon>Methanonatronarchaeia</taxon>
        <taxon>Methanonatronarchaeales</taxon>
        <taxon>Methanonatronarchaeaceae</taxon>
        <taxon>Methanonatronarchaeum</taxon>
    </lineage>
</organism>
<name>A0A1Y3G9P2_9EURY</name>
<evidence type="ECO:0000256" key="6">
    <source>
        <dbReference type="ARBA" id="ARBA00023004"/>
    </source>
</evidence>
<comment type="catalytic activity">
    <reaction evidence="9 10">
        <text>5-amino-5-(4-hydroxybenzyl)-6-(D-ribitylimino)-5,6-dihydrouracil + S-adenosyl-L-methionine = 7,8-didemethyl-8-hydroxy-5-deazariboflavin + 5'-deoxyadenosine + L-methionine + NH4(+) + H(+)</text>
        <dbReference type="Rhea" id="RHEA:55204"/>
        <dbReference type="ChEBI" id="CHEBI:15378"/>
        <dbReference type="ChEBI" id="CHEBI:17319"/>
        <dbReference type="ChEBI" id="CHEBI:28938"/>
        <dbReference type="ChEBI" id="CHEBI:57844"/>
        <dbReference type="ChEBI" id="CHEBI:59789"/>
        <dbReference type="ChEBI" id="CHEBI:59904"/>
        <dbReference type="ChEBI" id="CHEBI:85936"/>
        <dbReference type="EC" id="4.3.1.32"/>
    </reaction>
</comment>
<feature type="domain" description="Radical SAM core" evidence="11">
    <location>
        <begin position="23"/>
        <end position="258"/>
    </location>
</feature>
<keyword evidence="8 10" id="KW-0456">Lyase</keyword>
<evidence type="ECO:0000313" key="12">
    <source>
        <dbReference type="EMBL" id="OUJ18119.1"/>
    </source>
</evidence>
<evidence type="ECO:0000259" key="11">
    <source>
        <dbReference type="PROSITE" id="PS51918"/>
    </source>
</evidence>
<accession>A0A1Y3G9P2</accession>
<dbReference type="GO" id="GO:0044689">
    <property type="term" value="F:7,8-didemethyl-8-hydroxy-5-deazariboflavin synthase activity"/>
    <property type="evidence" value="ECO:0007669"/>
    <property type="project" value="UniProtKB-EC"/>
</dbReference>
<dbReference type="SFLD" id="SFLDF00294">
    <property type="entry name" value="7_8-didemethyl-8-hydroxy-5-dea"/>
    <property type="match status" value="1"/>
</dbReference>
<evidence type="ECO:0000313" key="13">
    <source>
        <dbReference type="Proteomes" id="UP000195137"/>
    </source>
</evidence>
<keyword evidence="6 10" id="KW-0408">Iron</keyword>
<dbReference type="Proteomes" id="UP000195137">
    <property type="component" value="Unassembled WGS sequence"/>
</dbReference>
<dbReference type="PANTHER" id="PTHR43076:SF15">
    <property type="entry name" value="7,8-DIDEMETHYL-8-HYDROXY-5-DEAZARIBOFLAVIN SYNTHASE"/>
    <property type="match status" value="1"/>
</dbReference>
<dbReference type="InterPro" id="IPR034405">
    <property type="entry name" value="F420"/>
</dbReference>
<dbReference type="InterPro" id="IPR058240">
    <property type="entry name" value="rSAM_sf"/>
</dbReference>
<dbReference type="GO" id="GO:0016765">
    <property type="term" value="F:transferase activity, transferring alkyl or aryl (other than methyl) groups"/>
    <property type="evidence" value="ECO:0007669"/>
    <property type="project" value="InterPro"/>
</dbReference>
<dbReference type="InterPro" id="IPR019939">
    <property type="entry name" value="CofG_family"/>
</dbReference>
<dbReference type="NCBIfam" id="TIGR03550">
    <property type="entry name" value="F420_cofG"/>
    <property type="match status" value="1"/>
</dbReference>
<evidence type="ECO:0000256" key="4">
    <source>
        <dbReference type="ARBA" id="ARBA00022691"/>
    </source>
</evidence>
<keyword evidence="5 10" id="KW-0479">Metal-binding</keyword>
<evidence type="ECO:0000256" key="3">
    <source>
        <dbReference type="ARBA" id="ARBA00022485"/>
    </source>
</evidence>
<dbReference type="GO" id="GO:0051539">
    <property type="term" value="F:4 iron, 4 sulfur cluster binding"/>
    <property type="evidence" value="ECO:0007669"/>
    <property type="project" value="UniProtKB-KW"/>
</dbReference>
<dbReference type="SUPFAM" id="SSF102114">
    <property type="entry name" value="Radical SAM enzymes"/>
    <property type="match status" value="1"/>
</dbReference>
<evidence type="ECO:0000256" key="8">
    <source>
        <dbReference type="ARBA" id="ARBA00023239"/>
    </source>
</evidence>
<dbReference type="EMBL" id="MRZU01000004">
    <property type="protein sequence ID" value="OUJ18119.1"/>
    <property type="molecule type" value="Genomic_DNA"/>
</dbReference>
<feature type="binding site" evidence="10">
    <location>
        <position position="37"/>
    </location>
    <ligand>
        <name>[4Fe-4S] cluster</name>
        <dbReference type="ChEBI" id="CHEBI:49883"/>
        <note>4Fe-4S-S-AdoMet</note>
    </ligand>
</feature>
<gene>
    <name evidence="10" type="primary">cofG</name>
    <name evidence="12" type="ORF">AMET1_1021</name>
</gene>
<dbReference type="PANTHER" id="PTHR43076">
    <property type="entry name" value="FO SYNTHASE (COFH)"/>
    <property type="match status" value="1"/>
</dbReference>
<dbReference type="Gene3D" id="3.20.20.70">
    <property type="entry name" value="Aldolase class I"/>
    <property type="match status" value="1"/>
</dbReference>
<reference evidence="12 13" key="1">
    <citation type="submission" date="2016-12" db="EMBL/GenBank/DDBJ databases">
        <title>Discovery of methanogenic haloarchaea.</title>
        <authorList>
            <person name="Sorokin D.Y."/>
            <person name="Makarova K.S."/>
            <person name="Abbas B."/>
            <person name="Ferrer M."/>
            <person name="Golyshin P.N."/>
        </authorList>
    </citation>
    <scope>NUCLEOTIDE SEQUENCE [LARGE SCALE GENOMIC DNA]</scope>
    <source>
        <strain evidence="12">AMET1</strain>
    </source>
</reference>
<dbReference type="CDD" id="cd01335">
    <property type="entry name" value="Radical_SAM"/>
    <property type="match status" value="1"/>
</dbReference>
<evidence type="ECO:0000256" key="7">
    <source>
        <dbReference type="ARBA" id="ARBA00023014"/>
    </source>
</evidence>
<dbReference type="NCBIfam" id="NF004884">
    <property type="entry name" value="PRK06245.1"/>
    <property type="match status" value="1"/>
</dbReference>
<dbReference type="UniPathway" id="UPA00072"/>
<dbReference type="SFLD" id="SFLDG01388">
    <property type="entry name" value="7_8-didemethyl-8-hydroxy-5-dea"/>
    <property type="match status" value="1"/>
</dbReference>
<evidence type="ECO:0000256" key="2">
    <source>
        <dbReference type="ARBA" id="ARBA00012126"/>
    </source>
</evidence>